<dbReference type="EMBL" id="JAAMRR010000226">
    <property type="protein sequence ID" value="NGX94499.1"/>
    <property type="molecule type" value="Genomic_DNA"/>
</dbReference>
<dbReference type="InterPro" id="IPR019291">
    <property type="entry name" value="Host_attachment_protein"/>
</dbReference>
<dbReference type="Proteomes" id="UP000480266">
    <property type="component" value="Unassembled WGS sequence"/>
</dbReference>
<keyword evidence="2" id="KW-1185">Reference proteome</keyword>
<evidence type="ECO:0000313" key="1">
    <source>
        <dbReference type="EMBL" id="NGX94499.1"/>
    </source>
</evidence>
<dbReference type="Pfam" id="PF10116">
    <property type="entry name" value="Host_attach"/>
    <property type="match status" value="1"/>
</dbReference>
<accession>A0A7C9RDE6</accession>
<sequence>MPSIPHDALIVVGDGRKALFLRNQGDERFPNLVTETVFENANPPSREQGTDRPGRVHEAVRLGRRSAVDATDWHDIGEHRFARTIASSIERMVRSGNGRALILVAPPRTLSALRGAFHPDVRASIILEVNKDLTRSPVWDIEKHLTGAN</sequence>
<name>A0A7C9RDE6_9BRAD</name>
<comment type="caution">
    <text evidence="1">The sequence shown here is derived from an EMBL/GenBank/DDBJ whole genome shotgun (WGS) entry which is preliminary data.</text>
</comment>
<protein>
    <submittedName>
        <fullName evidence="1">Host attachment protein</fullName>
    </submittedName>
</protein>
<dbReference type="AlphaFoldDB" id="A0A7C9RDE6"/>
<proteinExistence type="predicted"/>
<reference evidence="1" key="1">
    <citation type="submission" date="2020-02" db="EMBL/GenBank/DDBJ databases">
        <title>Draft genome sequence of Candidatus Afipia apatlaquensis IBT-C3, a potential strain for decolorization of textile dyes.</title>
        <authorList>
            <person name="Sanchez-Reyes A."/>
            <person name="Breton-Deval L."/>
            <person name="Mangelson H."/>
            <person name="Sanchez-Flores A."/>
        </authorList>
    </citation>
    <scope>NUCLEOTIDE SEQUENCE [LARGE SCALE GENOMIC DNA]</scope>
    <source>
        <strain evidence="1">IBT-C3</strain>
    </source>
</reference>
<organism evidence="1 2">
    <name type="scientific">Candidatus Afipia apatlaquensis</name>
    <dbReference type="NCBI Taxonomy" id="2712852"/>
    <lineage>
        <taxon>Bacteria</taxon>
        <taxon>Pseudomonadati</taxon>
        <taxon>Pseudomonadota</taxon>
        <taxon>Alphaproteobacteria</taxon>
        <taxon>Hyphomicrobiales</taxon>
        <taxon>Nitrobacteraceae</taxon>
        <taxon>Afipia</taxon>
    </lineage>
</organism>
<gene>
    <name evidence="1" type="ORF">G4V63_04470</name>
</gene>
<evidence type="ECO:0000313" key="2">
    <source>
        <dbReference type="Proteomes" id="UP000480266"/>
    </source>
</evidence>